<dbReference type="GO" id="GO:0016787">
    <property type="term" value="F:hydrolase activity"/>
    <property type="evidence" value="ECO:0007669"/>
    <property type="project" value="UniProtKB-KW"/>
</dbReference>
<evidence type="ECO:0000313" key="10">
    <source>
        <dbReference type="EMBL" id="QYZ78204.1"/>
    </source>
</evidence>
<evidence type="ECO:0000313" key="11">
    <source>
        <dbReference type="Proteomes" id="UP000826709"/>
    </source>
</evidence>
<dbReference type="PANTHER" id="PTHR35579">
    <property type="entry name" value="CRISPR SYSTEM CMS ENDORIBONUCLEASE CSM3"/>
    <property type="match status" value="1"/>
</dbReference>
<sequence>MQFLKNYQISGKISCLTGLHIGGSSDSLGIGGADQPVILDRIRNVPIVPGSSLKGKMRSSLELKYSDQWLTRDGSPHTCDEDDCDLCIVFGRGAKDNPRDGRESGPTRLIIRDAFPDRETQTQWEEREGIVHGTEIKGENYLNRINSVAKPRFIERVPAGSAFDFEMVFSVYSEEDEARLAYLFEALSLVEDTYLGKAGSRGYGKVAFEKISVGWKNAGSYRSGDDWTPDDRFVEATTPRAILRALREKRT</sequence>
<dbReference type="Proteomes" id="UP000826709">
    <property type="component" value="Chromosome"/>
</dbReference>
<keyword evidence="6" id="KW-0694">RNA-binding</keyword>
<protein>
    <recommendedName>
        <fullName evidence="2">CRISPR system Cms endoribonuclease Csm3</fullName>
    </recommendedName>
    <alternativeName>
        <fullName evidence="8">CRISPR type III A-associated RAMP protein Csm3</fullName>
    </alternativeName>
</protein>
<dbReference type="RefSeq" id="WP_220681945.1">
    <property type="nucleotide sequence ID" value="NZ_CP037968.1"/>
</dbReference>
<dbReference type="PANTHER" id="PTHR35579:SF3">
    <property type="entry name" value="CRISPR SYSTEM CMS ENDORIBONUCLEASE CSM3"/>
    <property type="match status" value="1"/>
</dbReference>
<evidence type="ECO:0000256" key="7">
    <source>
        <dbReference type="ARBA" id="ARBA00023118"/>
    </source>
</evidence>
<evidence type="ECO:0000256" key="1">
    <source>
        <dbReference type="ARBA" id="ARBA00006342"/>
    </source>
</evidence>
<dbReference type="GO" id="GO:0051607">
    <property type="term" value="P:defense response to virus"/>
    <property type="evidence" value="ECO:0007669"/>
    <property type="project" value="UniProtKB-KW"/>
</dbReference>
<dbReference type="AlphaFoldDB" id="A0A8G1A0L0"/>
<evidence type="ECO:0000256" key="4">
    <source>
        <dbReference type="ARBA" id="ARBA00022759"/>
    </source>
</evidence>
<evidence type="ECO:0000256" key="8">
    <source>
        <dbReference type="ARBA" id="ARBA00033183"/>
    </source>
</evidence>
<dbReference type="InterPro" id="IPR052216">
    <property type="entry name" value="CRISPR_Csm3_endoribonuclease"/>
</dbReference>
<reference evidence="10" key="1">
    <citation type="journal article" date="2005" name="Int. J. Syst. Evol. Microbiol.">
        <title>Methanofollis formosanus sp. nov., isolated from a fish pond.</title>
        <authorList>
            <person name="Wu S.Y."/>
            <person name="Chen S.C."/>
            <person name="Lai M.C."/>
        </authorList>
    </citation>
    <scope>NUCLEOTIDE SEQUENCE</scope>
    <source>
        <strain evidence="10">ML15</strain>
    </source>
</reference>
<evidence type="ECO:0000256" key="3">
    <source>
        <dbReference type="ARBA" id="ARBA00022722"/>
    </source>
</evidence>
<accession>A0A8G1A0L0</accession>
<dbReference type="OrthoDB" id="44077at2157"/>
<feature type="domain" description="CRISPR type III-associated protein" evidence="9">
    <location>
        <begin position="12"/>
        <end position="206"/>
    </location>
</feature>
<keyword evidence="3" id="KW-0540">Nuclease</keyword>
<evidence type="ECO:0000256" key="5">
    <source>
        <dbReference type="ARBA" id="ARBA00022801"/>
    </source>
</evidence>
<dbReference type="EMBL" id="CP037968">
    <property type="protein sequence ID" value="QYZ78204.1"/>
    <property type="molecule type" value="Genomic_DNA"/>
</dbReference>
<keyword evidence="7" id="KW-0051">Antiviral defense</keyword>
<dbReference type="InterPro" id="IPR005537">
    <property type="entry name" value="RAMP_III_fam"/>
</dbReference>
<evidence type="ECO:0000256" key="6">
    <source>
        <dbReference type="ARBA" id="ARBA00022884"/>
    </source>
</evidence>
<comment type="similarity">
    <text evidence="1">Belongs to the CRISPR-associated Csm3 family.</text>
</comment>
<evidence type="ECO:0000256" key="2">
    <source>
        <dbReference type="ARBA" id="ARBA00022150"/>
    </source>
</evidence>
<keyword evidence="5" id="KW-0378">Hydrolase</keyword>
<dbReference type="GO" id="GO:0004519">
    <property type="term" value="F:endonuclease activity"/>
    <property type="evidence" value="ECO:0007669"/>
    <property type="project" value="UniProtKB-KW"/>
</dbReference>
<evidence type="ECO:0000259" key="9">
    <source>
        <dbReference type="Pfam" id="PF03787"/>
    </source>
</evidence>
<dbReference type="KEGG" id="mfk:E2N92_01535"/>
<keyword evidence="4" id="KW-0255">Endonuclease</keyword>
<proteinExistence type="inferred from homology"/>
<dbReference type="NCBIfam" id="TIGR02582">
    <property type="entry name" value="cas7_TM1809"/>
    <property type="match status" value="1"/>
</dbReference>
<keyword evidence="11" id="KW-1185">Reference proteome</keyword>
<gene>
    <name evidence="10" type="primary">csm3</name>
    <name evidence="10" type="ORF">E2N92_01535</name>
</gene>
<dbReference type="GO" id="GO:0003723">
    <property type="term" value="F:RNA binding"/>
    <property type="evidence" value="ECO:0007669"/>
    <property type="project" value="UniProtKB-KW"/>
</dbReference>
<dbReference type="InterPro" id="IPR013412">
    <property type="entry name" value="CRISPR-assoc_RAMP_Csm3"/>
</dbReference>
<reference evidence="10" key="2">
    <citation type="submission" date="2019-03" db="EMBL/GenBank/DDBJ databases">
        <authorList>
            <person name="Chen S.-C."/>
            <person name="Wu S.-Y."/>
            <person name="Lai M.-C."/>
        </authorList>
    </citation>
    <scope>NUCLEOTIDE SEQUENCE</scope>
    <source>
        <strain evidence="10">ML15</strain>
    </source>
</reference>
<dbReference type="Pfam" id="PF03787">
    <property type="entry name" value="RAMPs"/>
    <property type="match status" value="1"/>
</dbReference>
<name>A0A8G1A0L0_9EURY</name>
<organism evidence="10 11">
    <name type="scientific">Methanofollis formosanus</name>
    <dbReference type="NCBI Taxonomy" id="299308"/>
    <lineage>
        <taxon>Archaea</taxon>
        <taxon>Methanobacteriati</taxon>
        <taxon>Methanobacteriota</taxon>
        <taxon>Stenosarchaea group</taxon>
        <taxon>Methanomicrobia</taxon>
        <taxon>Methanomicrobiales</taxon>
        <taxon>Methanomicrobiaceae</taxon>
        <taxon>Methanofollis</taxon>
    </lineage>
</organism>